<gene>
    <name evidence="4" type="ORF">MTBPR1_50076</name>
</gene>
<dbReference type="STRING" id="1867952.MTBPR1_50076"/>
<dbReference type="Pfam" id="PF00571">
    <property type="entry name" value="CBS"/>
    <property type="match status" value="2"/>
</dbReference>
<dbReference type="EMBL" id="FLYE01000044">
    <property type="protein sequence ID" value="SCA57320.1"/>
    <property type="molecule type" value="Genomic_DNA"/>
</dbReference>
<reference evidence="4 5" key="1">
    <citation type="submission" date="2016-07" db="EMBL/GenBank/DDBJ databases">
        <authorList>
            <person name="Lefevre C.T."/>
        </authorList>
    </citation>
    <scope>NUCLEOTIDE SEQUENCE [LARGE SCALE GENOMIC DNA]</scope>
    <source>
        <strain evidence="4">PR1</strain>
    </source>
</reference>
<dbReference type="CDD" id="cd02205">
    <property type="entry name" value="CBS_pair_SF"/>
    <property type="match status" value="1"/>
</dbReference>
<dbReference type="SUPFAM" id="SSF54631">
    <property type="entry name" value="CBS-domain pair"/>
    <property type="match status" value="1"/>
</dbReference>
<organism evidence="4 5">
    <name type="scientific">Candidatus Terasakiella magnetica</name>
    <dbReference type="NCBI Taxonomy" id="1867952"/>
    <lineage>
        <taxon>Bacteria</taxon>
        <taxon>Pseudomonadati</taxon>
        <taxon>Pseudomonadota</taxon>
        <taxon>Alphaproteobacteria</taxon>
        <taxon>Rhodospirillales</taxon>
        <taxon>Terasakiellaceae</taxon>
        <taxon>Terasakiella</taxon>
    </lineage>
</organism>
<evidence type="ECO:0000256" key="1">
    <source>
        <dbReference type="ARBA" id="ARBA00023122"/>
    </source>
</evidence>
<keyword evidence="5" id="KW-1185">Reference proteome</keyword>
<dbReference type="AlphaFoldDB" id="A0A1C3RJ80"/>
<dbReference type="InterPro" id="IPR018821">
    <property type="entry name" value="DUF294_put_nucleoTrafse_sb-bd"/>
</dbReference>
<dbReference type="PANTHER" id="PTHR43080:SF2">
    <property type="entry name" value="CBS DOMAIN-CONTAINING PROTEIN"/>
    <property type="match status" value="1"/>
</dbReference>
<feature type="domain" description="CBS" evidence="3">
    <location>
        <begin position="16"/>
        <end position="72"/>
    </location>
</feature>
<evidence type="ECO:0000259" key="3">
    <source>
        <dbReference type="PROSITE" id="PS51371"/>
    </source>
</evidence>
<accession>A0A1C3RJ80</accession>
<dbReference type="PROSITE" id="PS51371">
    <property type="entry name" value="CBS"/>
    <property type="match status" value="2"/>
</dbReference>
<dbReference type="InterPro" id="IPR000644">
    <property type="entry name" value="CBS_dom"/>
</dbReference>
<dbReference type="RefSeq" id="WP_069189363.1">
    <property type="nucleotide sequence ID" value="NZ_FLYE01000044.1"/>
</dbReference>
<evidence type="ECO:0000313" key="4">
    <source>
        <dbReference type="EMBL" id="SCA57320.1"/>
    </source>
</evidence>
<evidence type="ECO:0000313" key="5">
    <source>
        <dbReference type="Proteomes" id="UP000231658"/>
    </source>
</evidence>
<dbReference type="GO" id="GO:0008773">
    <property type="term" value="F:[protein-PII] uridylyltransferase activity"/>
    <property type="evidence" value="ECO:0007669"/>
    <property type="project" value="InterPro"/>
</dbReference>
<dbReference type="InterPro" id="IPR051257">
    <property type="entry name" value="Diverse_CBS-Domain"/>
</dbReference>
<dbReference type="CDD" id="cd05401">
    <property type="entry name" value="NT_GlnE_GlnD_like"/>
    <property type="match status" value="1"/>
</dbReference>
<dbReference type="Proteomes" id="UP000231658">
    <property type="component" value="Unassembled WGS sequence"/>
</dbReference>
<dbReference type="PANTHER" id="PTHR43080">
    <property type="entry name" value="CBS DOMAIN-CONTAINING PROTEIN CBSX3, MITOCHONDRIAL"/>
    <property type="match status" value="1"/>
</dbReference>
<keyword evidence="1 2" id="KW-0129">CBS domain</keyword>
<name>A0A1C3RJ80_9PROT</name>
<protein>
    <submittedName>
        <fullName evidence="4">Putative signal-transduction protein with CBS domains</fullName>
    </submittedName>
</protein>
<evidence type="ECO:0000256" key="2">
    <source>
        <dbReference type="PROSITE-ProRule" id="PRU00703"/>
    </source>
</evidence>
<proteinExistence type="predicted"/>
<dbReference type="InterPro" id="IPR043519">
    <property type="entry name" value="NT_sf"/>
</dbReference>
<dbReference type="OrthoDB" id="9808528at2"/>
<dbReference type="InterPro" id="IPR046342">
    <property type="entry name" value="CBS_dom_sf"/>
</dbReference>
<dbReference type="InterPro" id="IPR005105">
    <property type="entry name" value="GlnD_Uridyltrans_N"/>
</dbReference>
<dbReference type="Pfam" id="PF03445">
    <property type="entry name" value="DUF294"/>
    <property type="match status" value="1"/>
</dbReference>
<feature type="domain" description="CBS" evidence="3">
    <location>
        <begin position="80"/>
        <end position="140"/>
    </location>
</feature>
<dbReference type="Pfam" id="PF10335">
    <property type="entry name" value="DUF294_C"/>
    <property type="match status" value="1"/>
</dbReference>
<sequence>MRSQTEIFSKRVKDFMHMPEAAVSVGTPCCDVVALMSDKKTHCCVVSDTHNKLAGILRSEDILNKIVFKVSEQTVIEDVMVKEVQTIAPHEYLYHAIGRMRRYGICELVVVDETMQPVGMIYLKEAVEAASSHFMQQIDRLSAEGSLESLRDVKDAQVELAHDMFKDQVAASLTQRLLSHVNNDTVARIISANLTHMEAEGWGAPPVEFCAIVMGSGGRGENYLYPDQDNGFILEDYPDEDHNRVDHFFRELAKRMCDDLNEVGFPYCEGHVMATNPLWRKTLSQWIKQVKLWGKKRNSVALRLADIFFDFQPVWGKVELADDLRASVLQTVQANHFFLQEMYHAQRDHRVAINLFGRLIDDPSDEAHKRMVDLKYRGFLPLVEGVRLLSLKAGIGETSTLKRIEKLHEAKALSENEADYLSSAFRFITQLLLKRQVREYESKQPVTRFVKIRRLSKREKDSLINSLRHIESFRKRLKGEFTGDVY</sequence>
<dbReference type="SMART" id="SM00116">
    <property type="entry name" value="CBS"/>
    <property type="match status" value="2"/>
</dbReference>
<dbReference type="SUPFAM" id="SSF81301">
    <property type="entry name" value="Nucleotidyltransferase"/>
    <property type="match status" value="1"/>
</dbReference>
<dbReference type="Gene3D" id="3.10.580.10">
    <property type="entry name" value="CBS-domain"/>
    <property type="match status" value="1"/>
</dbReference>